<reference evidence="9 10" key="1">
    <citation type="journal article" date="2013" name="Nat. Genet.">
        <title>The high-quality draft genome of peach (Prunus persica) identifies unique patterns of genetic diversity, domestication and genome evolution.</title>
        <authorList>
            <consortium name="International Peach Genome Initiative"/>
            <person name="Verde I."/>
            <person name="Abbott A.G."/>
            <person name="Scalabrin S."/>
            <person name="Jung S."/>
            <person name="Shu S."/>
            <person name="Marroni F."/>
            <person name="Zhebentyayeva T."/>
            <person name="Dettori M.T."/>
            <person name="Grimwood J."/>
            <person name="Cattonaro F."/>
            <person name="Zuccolo A."/>
            <person name="Rossini L."/>
            <person name="Jenkins J."/>
            <person name="Vendramin E."/>
            <person name="Meisel L.A."/>
            <person name="Decroocq V."/>
            <person name="Sosinski B."/>
            <person name="Prochnik S."/>
            <person name="Mitros T."/>
            <person name="Policriti A."/>
            <person name="Cipriani G."/>
            <person name="Dondini L."/>
            <person name="Ficklin S."/>
            <person name="Goodstein D.M."/>
            <person name="Xuan P."/>
            <person name="Del Fabbro C."/>
            <person name="Aramini V."/>
            <person name="Copetti D."/>
            <person name="Gonzalez S."/>
            <person name="Horner D.S."/>
            <person name="Falchi R."/>
            <person name="Lucas S."/>
            <person name="Mica E."/>
            <person name="Maldonado J."/>
            <person name="Lazzari B."/>
            <person name="Bielenberg D."/>
            <person name="Pirona R."/>
            <person name="Miculan M."/>
            <person name="Barakat A."/>
            <person name="Testolin R."/>
            <person name="Stella A."/>
            <person name="Tartarini S."/>
            <person name="Tonutti P."/>
            <person name="Arus P."/>
            <person name="Orellana A."/>
            <person name="Wells C."/>
            <person name="Main D."/>
            <person name="Vizzotto G."/>
            <person name="Silva H."/>
            <person name="Salamini F."/>
            <person name="Schmutz J."/>
            <person name="Morgante M."/>
            <person name="Rokhsar D.S."/>
        </authorList>
    </citation>
    <scope>NUCLEOTIDE SEQUENCE [LARGE SCALE GENOMIC DNA]</scope>
    <source>
        <strain evidence="10">cv. Nemared</strain>
    </source>
</reference>
<dbReference type="PANTHER" id="PTHR27008">
    <property type="entry name" value="OS04G0122200 PROTEIN"/>
    <property type="match status" value="1"/>
</dbReference>
<evidence type="ECO:0000313" key="9">
    <source>
        <dbReference type="EMBL" id="ONI33492.1"/>
    </source>
</evidence>
<dbReference type="Proteomes" id="UP000006882">
    <property type="component" value="Chromosome G1"/>
</dbReference>
<accession>A0A251RBY3</accession>
<evidence type="ECO:0000256" key="2">
    <source>
        <dbReference type="ARBA" id="ARBA00022614"/>
    </source>
</evidence>
<keyword evidence="5 8" id="KW-1133">Transmembrane helix</keyword>
<keyword evidence="3 8" id="KW-0812">Transmembrane</keyword>
<feature type="compositionally biased region" description="Pro residues" evidence="7">
    <location>
        <begin position="9"/>
        <end position="19"/>
    </location>
</feature>
<evidence type="ECO:0000256" key="8">
    <source>
        <dbReference type="SAM" id="Phobius"/>
    </source>
</evidence>
<dbReference type="STRING" id="3760.A0A251RBY3"/>
<dbReference type="GO" id="GO:0016020">
    <property type="term" value="C:membrane"/>
    <property type="evidence" value="ECO:0007669"/>
    <property type="project" value="UniProtKB-SubCell"/>
</dbReference>
<gene>
    <name evidence="9" type="ORF">PRUPE_1G427900</name>
</gene>
<dbReference type="eggNOG" id="ENOG502QPYS">
    <property type="taxonomic scope" value="Eukaryota"/>
</dbReference>
<proteinExistence type="predicted"/>
<dbReference type="AlphaFoldDB" id="A0A251RBY3"/>
<comment type="subcellular location">
    <subcellularLocation>
        <location evidence="1">Membrane</location>
    </subcellularLocation>
</comment>
<evidence type="ECO:0000313" key="10">
    <source>
        <dbReference type="Proteomes" id="UP000006882"/>
    </source>
</evidence>
<keyword evidence="2" id="KW-0433">Leucine-rich repeat</keyword>
<feature type="region of interest" description="Disordered" evidence="7">
    <location>
        <begin position="1"/>
        <end position="21"/>
    </location>
</feature>
<evidence type="ECO:0008006" key="11">
    <source>
        <dbReference type="Google" id="ProtNLM"/>
    </source>
</evidence>
<keyword evidence="10" id="KW-1185">Reference proteome</keyword>
<feature type="transmembrane region" description="Helical" evidence="8">
    <location>
        <begin position="65"/>
        <end position="88"/>
    </location>
</feature>
<evidence type="ECO:0000256" key="5">
    <source>
        <dbReference type="ARBA" id="ARBA00022989"/>
    </source>
</evidence>
<dbReference type="Gene3D" id="3.30.200.20">
    <property type="entry name" value="Phosphorylase Kinase, domain 1"/>
    <property type="match status" value="1"/>
</dbReference>
<keyword evidence="6 8" id="KW-0472">Membrane</keyword>
<keyword evidence="4" id="KW-0677">Repeat</keyword>
<dbReference type="PANTHER" id="PTHR27008:SF596">
    <property type="entry name" value="OS02G0215500 PROTEIN"/>
    <property type="match status" value="1"/>
</dbReference>
<sequence length="174" mass="18984">MQVIISPSYLPPSPSPPPSTFHSHSIMGNKRLCGGILLLGLPQRRCISNQSKQEPKTELFPWRKVLTSIAIGGVIGLGLLLCFVLLYLSKKALLSVLLYPSRKARVKPTSGSAWGVSLLKVSYADLLKATDGLSSRYLIGAGSFGSVYRGILNEEERRNCCSQSTQCSEFKRAL</sequence>
<name>A0A251RBY3_PRUPE</name>
<organism evidence="9 10">
    <name type="scientific">Prunus persica</name>
    <name type="common">Peach</name>
    <name type="synonym">Amygdalus persica</name>
    <dbReference type="NCBI Taxonomy" id="3760"/>
    <lineage>
        <taxon>Eukaryota</taxon>
        <taxon>Viridiplantae</taxon>
        <taxon>Streptophyta</taxon>
        <taxon>Embryophyta</taxon>
        <taxon>Tracheophyta</taxon>
        <taxon>Spermatophyta</taxon>
        <taxon>Magnoliopsida</taxon>
        <taxon>eudicotyledons</taxon>
        <taxon>Gunneridae</taxon>
        <taxon>Pentapetalae</taxon>
        <taxon>rosids</taxon>
        <taxon>fabids</taxon>
        <taxon>Rosales</taxon>
        <taxon>Rosaceae</taxon>
        <taxon>Amygdaloideae</taxon>
        <taxon>Amygdaleae</taxon>
        <taxon>Prunus</taxon>
    </lineage>
</organism>
<dbReference type="Gramene" id="ONI33492">
    <property type="protein sequence ID" value="ONI33492"/>
    <property type="gene ID" value="PRUPE_1G427900"/>
</dbReference>
<evidence type="ECO:0000256" key="6">
    <source>
        <dbReference type="ARBA" id="ARBA00023136"/>
    </source>
</evidence>
<protein>
    <recommendedName>
        <fullName evidence="11">Protein kinase domain-containing protein</fullName>
    </recommendedName>
</protein>
<evidence type="ECO:0000256" key="3">
    <source>
        <dbReference type="ARBA" id="ARBA00022692"/>
    </source>
</evidence>
<dbReference type="EMBL" id="CM007651">
    <property type="protein sequence ID" value="ONI33492.1"/>
    <property type="molecule type" value="Genomic_DNA"/>
</dbReference>
<evidence type="ECO:0000256" key="4">
    <source>
        <dbReference type="ARBA" id="ARBA00022737"/>
    </source>
</evidence>
<evidence type="ECO:0000256" key="7">
    <source>
        <dbReference type="SAM" id="MobiDB-lite"/>
    </source>
</evidence>
<dbReference type="InterPro" id="IPR051809">
    <property type="entry name" value="Plant_receptor-like_S/T_kinase"/>
</dbReference>
<evidence type="ECO:0000256" key="1">
    <source>
        <dbReference type="ARBA" id="ARBA00004370"/>
    </source>
</evidence>